<evidence type="ECO:0000313" key="2">
    <source>
        <dbReference type="Proteomes" id="UP001057402"/>
    </source>
</evidence>
<evidence type="ECO:0000313" key="1">
    <source>
        <dbReference type="EMBL" id="KAI4330108.1"/>
    </source>
</evidence>
<protein>
    <submittedName>
        <fullName evidence="1">Uncharacterized protein</fullName>
    </submittedName>
</protein>
<dbReference type="EMBL" id="CM042887">
    <property type="protein sequence ID" value="KAI4330108.1"/>
    <property type="molecule type" value="Genomic_DNA"/>
</dbReference>
<proteinExistence type="predicted"/>
<sequence>MNDLFRPYLRRFVLVFFDDILIYSGSLSDHLEHLRTVLNILDRHQFRANQRKCAFGVPEVEYLGHIISERGVAMDPTKVKAVREWPVPHSTKGVRGFLRLAGSYRRFVHNYGSIARPLTELLQKDAPSPFHWTNEANSAFQALKGALTMVITLRN</sequence>
<name>A0ACB9N2A0_9MYRT</name>
<accession>A0ACB9N2A0</accession>
<comment type="caution">
    <text evidence="1">The sequence shown here is derived from an EMBL/GenBank/DDBJ whole genome shotgun (WGS) entry which is preliminary data.</text>
</comment>
<keyword evidence="2" id="KW-1185">Reference proteome</keyword>
<reference evidence="2" key="1">
    <citation type="journal article" date="2023" name="Front. Plant Sci.">
        <title>Chromosomal-level genome assembly of Melastoma candidum provides insights into trichome evolution.</title>
        <authorList>
            <person name="Zhong Y."/>
            <person name="Wu W."/>
            <person name="Sun C."/>
            <person name="Zou P."/>
            <person name="Liu Y."/>
            <person name="Dai S."/>
            <person name="Zhou R."/>
        </authorList>
    </citation>
    <scope>NUCLEOTIDE SEQUENCE [LARGE SCALE GENOMIC DNA]</scope>
</reference>
<organism evidence="1 2">
    <name type="scientific">Melastoma candidum</name>
    <dbReference type="NCBI Taxonomy" id="119954"/>
    <lineage>
        <taxon>Eukaryota</taxon>
        <taxon>Viridiplantae</taxon>
        <taxon>Streptophyta</taxon>
        <taxon>Embryophyta</taxon>
        <taxon>Tracheophyta</taxon>
        <taxon>Spermatophyta</taxon>
        <taxon>Magnoliopsida</taxon>
        <taxon>eudicotyledons</taxon>
        <taxon>Gunneridae</taxon>
        <taxon>Pentapetalae</taxon>
        <taxon>rosids</taxon>
        <taxon>malvids</taxon>
        <taxon>Myrtales</taxon>
        <taxon>Melastomataceae</taxon>
        <taxon>Melastomatoideae</taxon>
        <taxon>Melastomateae</taxon>
        <taxon>Melastoma</taxon>
    </lineage>
</organism>
<dbReference type="Proteomes" id="UP001057402">
    <property type="component" value="Chromosome 8"/>
</dbReference>
<gene>
    <name evidence="1" type="ORF">MLD38_028415</name>
</gene>